<evidence type="ECO:0000313" key="2">
    <source>
        <dbReference type="Proteomes" id="UP000054560"/>
    </source>
</evidence>
<protein>
    <submittedName>
        <fullName evidence="1">Uncharacterized protein</fullName>
    </submittedName>
</protein>
<name>A0A0L0FZI5_9EUKA</name>
<gene>
    <name evidence="1" type="ORF">SARC_05676</name>
</gene>
<dbReference type="GeneID" id="25906180"/>
<dbReference type="EMBL" id="KQ241966">
    <property type="protein sequence ID" value="KNC82039.1"/>
    <property type="molecule type" value="Genomic_DNA"/>
</dbReference>
<sequence>SYICRELERVCIRMLYNVHAFTTCIQYQQQQTEYKLKYGQQLAQTGPGSPEEQWPSLPGPKLLTTISQFIKMVEIAGMACRDEHQRQSIADDFTMRRVSLCMFRDLLSGSKGGPWIYLARTGYRRLRIQTSLYFGKTTCRRSLMLTKILVALKLQCVRSMPFKKRPRHFVYSRLQDSC</sequence>
<keyword evidence="2" id="KW-1185">Reference proteome</keyword>
<proteinExistence type="predicted"/>
<dbReference type="RefSeq" id="XP_014155941.1">
    <property type="nucleotide sequence ID" value="XM_014300466.1"/>
</dbReference>
<feature type="non-terminal residue" evidence="1">
    <location>
        <position position="1"/>
    </location>
</feature>
<evidence type="ECO:0000313" key="1">
    <source>
        <dbReference type="EMBL" id="KNC82039.1"/>
    </source>
</evidence>
<organism evidence="1 2">
    <name type="scientific">Sphaeroforma arctica JP610</name>
    <dbReference type="NCBI Taxonomy" id="667725"/>
    <lineage>
        <taxon>Eukaryota</taxon>
        <taxon>Ichthyosporea</taxon>
        <taxon>Ichthyophonida</taxon>
        <taxon>Sphaeroforma</taxon>
    </lineage>
</organism>
<accession>A0A0L0FZI5</accession>
<reference evidence="1 2" key="1">
    <citation type="submission" date="2011-02" db="EMBL/GenBank/DDBJ databases">
        <title>The Genome Sequence of Sphaeroforma arctica JP610.</title>
        <authorList>
            <consortium name="The Broad Institute Genome Sequencing Platform"/>
            <person name="Russ C."/>
            <person name="Cuomo C."/>
            <person name="Young S.K."/>
            <person name="Zeng Q."/>
            <person name="Gargeya S."/>
            <person name="Alvarado L."/>
            <person name="Berlin A."/>
            <person name="Chapman S.B."/>
            <person name="Chen Z."/>
            <person name="Freedman E."/>
            <person name="Gellesch M."/>
            <person name="Goldberg J."/>
            <person name="Griggs A."/>
            <person name="Gujja S."/>
            <person name="Heilman E."/>
            <person name="Heiman D."/>
            <person name="Howarth C."/>
            <person name="Mehta T."/>
            <person name="Neiman D."/>
            <person name="Pearson M."/>
            <person name="Roberts A."/>
            <person name="Saif S."/>
            <person name="Shea T."/>
            <person name="Shenoy N."/>
            <person name="Sisk P."/>
            <person name="Stolte C."/>
            <person name="Sykes S."/>
            <person name="White J."/>
            <person name="Yandava C."/>
            <person name="Burger G."/>
            <person name="Gray M.W."/>
            <person name="Holland P.W.H."/>
            <person name="King N."/>
            <person name="Lang F.B.F."/>
            <person name="Roger A.J."/>
            <person name="Ruiz-Trillo I."/>
            <person name="Haas B."/>
            <person name="Nusbaum C."/>
            <person name="Birren B."/>
        </authorList>
    </citation>
    <scope>NUCLEOTIDE SEQUENCE [LARGE SCALE GENOMIC DNA]</scope>
    <source>
        <strain evidence="1 2">JP610</strain>
    </source>
</reference>
<dbReference type="AlphaFoldDB" id="A0A0L0FZI5"/>
<dbReference type="Proteomes" id="UP000054560">
    <property type="component" value="Unassembled WGS sequence"/>
</dbReference>